<feature type="domain" description="CBS" evidence="12">
    <location>
        <begin position="280"/>
        <end position="336"/>
    </location>
</feature>
<evidence type="ECO:0000256" key="3">
    <source>
        <dbReference type="ARBA" id="ARBA00022605"/>
    </source>
</evidence>
<gene>
    <name evidence="14" type="ORF">MmiHf6_00350</name>
</gene>
<dbReference type="InterPro" id="IPR044751">
    <property type="entry name" value="Ion_transp-like_CBS"/>
</dbReference>
<keyword evidence="6 11" id="KW-1133">Transmembrane helix</keyword>
<dbReference type="PROSITE" id="PS51371">
    <property type="entry name" value="CBS"/>
    <property type="match status" value="2"/>
</dbReference>
<feature type="transmembrane region" description="Helical" evidence="11">
    <location>
        <begin position="58"/>
        <end position="79"/>
    </location>
</feature>
<keyword evidence="8 11" id="KW-0472">Membrane</keyword>
<dbReference type="GO" id="GO:0050660">
    <property type="term" value="F:flavin adenine dinucleotide binding"/>
    <property type="evidence" value="ECO:0007669"/>
    <property type="project" value="InterPro"/>
</dbReference>
<dbReference type="EMBL" id="CP131059">
    <property type="protein sequence ID" value="WNY22750.1"/>
    <property type="molecule type" value="Genomic_DNA"/>
</dbReference>
<dbReference type="RefSeq" id="WP_316557707.1">
    <property type="nucleotide sequence ID" value="NZ_CP131059.1"/>
</dbReference>
<feature type="domain" description="CNNM transmembrane" evidence="13">
    <location>
        <begin position="1"/>
        <end position="200"/>
    </location>
</feature>
<proteinExistence type="predicted"/>
<dbReference type="SUPFAM" id="SSF54631">
    <property type="entry name" value="CBS-domain pair"/>
    <property type="match status" value="1"/>
</dbReference>
<evidence type="ECO:0000256" key="9">
    <source>
        <dbReference type="ARBA" id="ARBA00023167"/>
    </source>
</evidence>
<evidence type="ECO:0000259" key="13">
    <source>
        <dbReference type="PROSITE" id="PS51846"/>
    </source>
</evidence>
<sequence length="435" mass="47964">MAYTELIVILILILINGLLSMSEVAITSSRKSRLKSAAKNGKSGAQKAYELAEKPSRFLAAVQIGITTIGVFLGIYSGITLSGDLAAILSNIEILEPYALPLAILIVVLIVTYFLIVLGELIPKKIGHSRPEFIASLISRPMNFISIILSPAAWFVNGSANFAGKILGIKPYEPATTEEDVIAIVQEGIDGGAIDETEQDLVERIFSLDDRKISSLITHKNDIVSIEVSASQEDVLKTIKETPFSVYPVTDGGIDNIIGVLPVKKLAVEINDSDFSIEHVMQSVNFLPENMTILSVLENFRTAQNQYAIITDEFGSILGLVTLNDIFEALVGDAATRPPSSHEEYEIVQRTPDSWLIDGQYPFYDFLEYFDLLDFRNEYDYNTLSGMMLDKLGKIPSAGDKFDWLHFELEVVDMDSARIDKVLMTEKGLSAPLVE</sequence>
<dbReference type="SUPFAM" id="SSF56176">
    <property type="entry name" value="FAD-binding/transporter-associated domain-like"/>
    <property type="match status" value="1"/>
</dbReference>
<dbReference type="PROSITE" id="PS51846">
    <property type="entry name" value="CNNM"/>
    <property type="match status" value="1"/>
</dbReference>
<evidence type="ECO:0000256" key="10">
    <source>
        <dbReference type="PROSITE-ProRule" id="PRU00703"/>
    </source>
</evidence>
<dbReference type="InterPro" id="IPR000644">
    <property type="entry name" value="CBS_dom"/>
</dbReference>
<dbReference type="Pfam" id="PF00571">
    <property type="entry name" value="CBS"/>
    <property type="match status" value="1"/>
</dbReference>
<evidence type="ECO:0000259" key="12">
    <source>
        <dbReference type="PROSITE" id="PS51371"/>
    </source>
</evidence>
<keyword evidence="2" id="KW-1003">Cell membrane</keyword>
<dbReference type="InterPro" id="IPR016169">
    <property type="entry name" value="FAD-bd_PCMH_sub2"/>
</dbReference>
<dbReference type="InterPro" id="IPR046342">
    <property type="entry name" value="CBS_dom_sf"/>
</dbReference>
<keyword evidence="9" id="KW-0486">Methionine biosynthesis</keyword>
<name>A0AA96UYK7_9EURY</name>
<evidence type="ECO:0008006" key="16">
    <source>
        <dbReference type="Google" id="ProtNLM"/>
    </source>
</evidence>
<evidence type="ECO:0000256" key="11">
    <source>
        <dbReference type="SAM" id="Phobius"/>
    </source>
</evidence>
<evidence type="ECO:0000256" key="5">
    <source>
        <dbReference type="ARBA" id="ARBA00022737"/>
    </source>
</evidence>
<evidence type="ECO:0000313" key="14">
    <source>
        <dbReference type="EMBL" id="WNY22750.1"/>
    </source>
</evidence>
<reference evidence="14 15" key="1">
    <citation type="submission" date="2023-07" db="EMBL/GenBank/DDBJ databases">
        <title>Closed genoem sequence of Methanomicrococcus sp. Hf6.</title>
        <authorList>
            <person name="Poehlein A."/>
            <person name="Protasov E."/>
            <person name="Platt K."/>
            <person name="Reeh H."/>
            <person name="Daniel R."/>
            <person name="Brune A."/>
        </authorList>
    </citation>
    <scope>NUCLEOTIDE SEQUENCE [LARGE SCALE GENOMIC DNA]</scope>
    <source>
        <strain evidence="14 15">Hf6</strain>
    </source>
</reference>
<dbReference type="KEGG" id="mehf:MmiHf6_00350"/>
<dbReference type="PANTHER" id="PTHR43099">
    <property type="entry name" value="UPF0053 PROTEIN YRKA"/>
    <property type="match status" value="1"/>
</dbReference>
<evidence type="ECO:0000256" key="6">
    <source>
        <dbReference type="ARBA" id="ARBA00022989"/>
    </source>
</evidence>
<dbReference type="GO" id="GO:0009086">
    <property type="term" value="P:methionine biosynthetic process"/>
    <property type="evidence" value="ECO:0007669"/>
    <property type="project" value="UniProtKB-KW"/>
</dbReference>
<evidence type="ECO:0000256" key="8">
    <source>
        <dbReference type="ARBA" id="ARBA00023136"/>
    </source>
</evidence>
<dbReference type="InterPro" id="IPR002550">
    <property type="entry name" value="CNNM"/>
</dbReference>
<accession>A0AA96UYK7</accession>
<feature type="transmembrane region" description="Helical" evidence="11">
    <location>
        <begin position="133"/>
        <end position="156"/>
    </location>
</feature>
<evidence type="ECO:0000256" key="4">
    <source>
        <dbReference type="ARBA" id="ARBA00022692"/>
    </source>
</evidence>
<evidence type="ECO:0000313" key="15">
    <source>
        <dbReference type="Proteomes" id="UP001302978"/>
    </source>
</evidence>
<dbReference type="AlphaFoldDB" id="A0AA96UYK7"/>
<dbReference type="CDD" id="cd04590">
    <property type="entry name" value="CBS_pair_CorC_HlyC_assoc"/>
    <property type="match status" value="1"/>
</dbReference>
<dbReference type="InterPro" id="IPR005170">
    <property type="entry name" value="Transptr-assoc_dom"/>
</dbReference>
<dbReference type="Pfam" id="PF01595">
    <property type="entry name" value="CNNM"/>
    <property type="match status" value="1"/>
</dbReference>
<dbReference type="GO" id="GO:0005886">
    <property type="term" value="C:plasma membrane"/>
    <property type="evidence" value="ECO:0007669"/>
    <property type="project" value="UniProtKB-SubCell"/>
</dbReference>
<dbReference type="Gene3D" id="3.10.580.10">
    <property type="entry name" value="CBS-domain"/>
    <property type="match status" value="1"/>
</dbReference>
<keyword evidence="3" id="KW-0028">Amino-acid biosynthesis</keyword>
<organism evidence="14 15">
    <name type="scientific">Methanimicrococcus hongohii</name>
    <dbReference type="NCBI Taxonomy" id="3028295"/>
    <lineage>
        <taxon>Archaea</taxon>
        <taxon>Methanobacteriati</taxon>
        <taxon>Methanobacteriota</taxon>
        <taxon>Stenosarchaea group</taxon>
        <taxon>Methanomicrobia</taxon>
        <taxon>Methanosarcinales</taxon>
        <taxon>Methanosarcinaceae</taxon>
        <taxon>Methanimicrococcus</taxon>
    </lineage>
</organism>
<evidence type="ECO:0000256" key="2">
    <source>
        <dbReference type="ARBA" id="ARBA00022475"/>
    </source>
</evidence>
<keyword evidence="4 11" id="KW-0812">Transmembrane</keyword>
<keyword evidence="5" id="KW-0677">Repeat</keyword>
<dbReference type="GeneID" id="85194453"/>
<keyword evidence="15" id="KW-1185">Reference proteome</keyword>
<dbReference type="SMART" id="SM01091">
    <property type="entry name" value="CorC_HlyC"/>
    <property type="match status" value="1"/>
</dbReference>
<dbReference type="Gene3D" id="3.30.465.10">
    <property type="match status" value="1"/>
</dbReference>
<evidence type="ECO:0000256" key="1">
    <source>
        <dbReference type="ARBA" id="ARBA00004651"/>
    </source>
</evidence>
<dbReference type="Pfam" id="PF03471">
    <property type="entry name" value="CorC_HlyC"/>
    <property type="match status" value="1"/>
</dbReference>
<evidence type="ECO:0000256" key="7">
    <source>
        <dbReference type="ARBA" id="ARBA00023122"/>
    </source>
</evidence>
<dbReference type="InterPro" id="IPR036318">
    <property type="entry name" value="FAD-bd_PCMH-like_sf"/>
</dbReference>
<protein>
    <recommendedName>
        <fullName evidence="16">HlyC/CorC family transporter</fullName>
    </recommendedName>
</protein>
<feature type="domain" description="CBS" evidence="12">
    <location>
        <begin position="217"/>
        <end position="277"/>
    </location>
</feature>
<feature type="transmembrane region" description="Helical" evidence="11">
    <location>
        <begin position="99"/>
        <end position="121"/>
    </location>
</feature>
<keyword evidence="7 10" id="KW-0129">CBS domain</keyword>
<dbReference type="Proteomes" id="UP001302978">
    <property type="component" value="Chromosome"/>
</dbReference>
<dbReference type="PANTHER" id="PTHR43099:SF2">
    <property type="entry name" value="UPF0053 PROTEIN YRKA"/>
    <property type="match status" value="1"/>
</dbReference>
<feature type="transmembrane region" description="Helical" evidence="11">
    <location>
        <begin position="6"/>
        <end position="26"/>
    </location>
</feature>
<dbReference type="InterPro" id="IPR051676">
    <property type="entry name" value="UPF0053_domain"/>
</dbReference>
<comment type="subcellular location">
    <subcellularLocation>
        <location evidence="1">Cell membrane</location>
        <topology evidence="1">Multi-pass membrane protein</topology>
    </subcellularLocation>
</comment>